<evidence type="ECO:0000256" key="1">
    <source>
        <dbReference type="SAM" id="MobiDB-lite"/>
    </source>
</evidence>
<keyword evidence="3" id="KW-1185">Reference proteome</keyword>
<dbReference type="Proteomes" id="UP001501288">
    <property type="component" value="Unassembled WGS sequence"/>
</dbReference>
<proteinExistence type="predicted"/>
<reference evidence="2 3" key="1">
    <citation type="journal article" date="2019" name="Int. J. Syst. Evol. Microbiol.">
        <title>The Global Catalogue of Microorganisms (GCM) 10K type strain sequencing project: providing services to taxonomists for standard genome sequencing and annotation.</title>
        <authorList>
            <consortium name="The Broad Institute Genomics Platform"/>
            <consortium name="The Broad Institute Genome Sequencing Center for Infectious Disease"/>
            <person name="Wu L."/>
            <person name="Ma J."/>
        </authorList>
    </citation>
    <scope>NUCLEOTIDE SEQUENCE [LARGE SCALE GENOMIC DNA]</scope>
    <source>
        <strain evidence="2 3">JCM 14588</strain>
    </source>
</reference>
<accession>A0ABN2BQ33</accession>
<sequence length="83" mass="9364">MGGLISRLAVMSRPEGFDYVERAGEVIITHRGKQATVLRGVRAASFLEDVEAGDPQELMARLTGNYRRGNERQARQHPRNRSR</sequence>
<name>A0ABN2BQ33_9MICO</name>
<evidence type="ECO:0000313" key="3">
    <source>
        <dbReference type="Proteomes" id="UP001501288"/>
    </source>
</evidence>
<organism evidence="2 3">
    <name type="scientific">Dermacoccus barathri</name>
    <dbReference type="NCBI Taxonomy" id="322601"/>
    <lineage>
        <taxon>Bacteria</taxon>
        <taxon>Bacillati</taxon>
        <taxon>Actinomycetota</taxon>
        <taxon>Actinomycetes</taxon>
        <taxon>Micrococcales</taxon>
        <taxon>Dermacoccaceae</taxon>
        <taxon>Dermacoccus</taxon>
    </lineage>
</organism>
<feature type="region of interest" description="Disordered" evidence="1">
    <location>
        <begin position="62"/>
        <end position="83"/>
    </location>
</feature>
<comment type="caution">
    <text evidence="2">The sequence shown here is derived from an EMBL/GenBank/DDBJ whole genome shotgun (WGS) entry which is preliminary data.</text>
</comment>
<evidence type="ECO:0000313" key="2">
    <source>
        <dbReference type="EMBL" id="GAA1544813.1"/>
    </source>
</evidence>
<evidence type="ECO:0008006" key="4">
    <source>
        <dbReference type="Google" id="ProtNLM"/>
    </source>
</evidence>
<dbReference type="EMBL" id="BAAANV010000037">
    <property type="protein sequence ID" value="GAA1544813.1"/>
    <property type="molecule type" value="Genomic_DNA"/>
</dbReference>
<gene>
    <name evidence="2" type="ORF">GCM10009762_17710</name>
</gene>
<protein>
    <recommendedName>
        <fullName evidence="4">Type II toxin-antitoxin system prevent-host-death family antitoxin</fullName>
    </recommendedName>
</protein>